<dbReference type="EMBL" id="DSOL01000087">
    <property type="protein sequence ID" value="HEN27634.1"/>
    <property type="molecule type" value="Genomic_DNA"/>
</dbReference>
<dbReference type="PROSITE" id="PS51257">
    <property type="entry name" value="PROKAR_LIPOPROTEIN"/>
    <property type="match status" value="1"/>
</dbReference>
<dbReference type="AlphaFoldDB" id="A0A7C2P3Z8"/>
<evidence type="ECO:0008006" key="3">
    <source>
        <dbReference type="Google" id="ProtNLM"/>
    </source>
</evidence>
<accession>A0A7C2P3Z8</accession>
<protein>
    <recommendedName>
        <fullName evidence="3">Lipoprotein</fullName>
    </recommendedName>
</protein>
<evidence type="ECO:0000313" key="1">
    <source>
        <dbReference type="EMBL" id="HEN27634.1"/>
    </source>
</evidence>
<gene>
    <name evidence="1" type="ORF">ENQ77_03030</name>
    <name evidence="2" type="ORF">ENU66_04355</name>
</gene>
<organism evidence="1">
    <name type="scientific">candidate division WOR-3 bacterium</name>
    <dbReference type="NCBI Taxonomy" id="2052148"/>
    <lineage>
        <taxon>Bacteria</taxon>
        <taxon>Bacteria division WOR-3</taxon>
    </lineage>
</organism>
<dbReference type="EMBL" id="DTDJ01000029">
    <property type="protein sequence ID" value="HGL17542.1"/>
    <property type="molecule type" value="Genomic_DNA"/>
</dbReference>
<proteinExistence type="predicted"/>
<sequence length="331" mass="37629">MRYIPKILIGSIVLVSIFLGSCKKQDIQKDETAAFLSSLNGTATDLQNTQALNVLSDFLSKNPPIEIGVKKVVKFKGNTYNLPLKIETKGLKGGIEDYYGTWEWQDTGWVHIDPNNPQDGILFRWIYFDESSNTHQAEILIDSIELFIIDSDTLPKKLHVALYLDGTKIAELSFNAQYNSAGQITYLSAILTVVNEFQIGLEAKNLQYDQDGELVSIQLHLWIIDYRNHNFRRDITVTLRNDESISFLYTDSDDWKLTLNVSAPTQVTENFITYNKRTVSGEITKDNRHAADITGTIWEPEDENHQTQIYVIFSDGSQEPLSNYITFLGSK</sequence>
<evidence type="ECO:0000313" key="2">
    <source>
        <dbReference type="EMBL" id="HGL17542.1"/>
    </source>
</evidence>
<reference evidence="1" key="1">
    <citation type="journal article" date="2020" name="mSystems">
        <title>Genome- and Community-Level Interaction Insights into Carbon Utilization and Element Cycling Functions of Hydrothermarchaeota in Hydrothermal Sediment.</title>
        <authorList>
            <person name="Zhou Z."/>
            <person name="Liu Y."/>
            <person name="Xu W."/>
            <person name="Pan J."/>
            <person name="Luo Z.H."/>
            <person name="Li M."/>
        </authorList>
    </citation>
    <scope>NUCLEOTIDE SEQUENCE [LARGE SCALE GENOMIC DNA]</scope>
    <source>
        <strain evidence="1">SpSt-34</strain>
        <strain evidence="2">SpSt-69</strain>
    </source>
</reference>
<comment type="caution">
    <text evidence="1">The sequence shown here is derived from an EMBL/GenBank/DDBJ whole genome shotgun (WGS) entry which is preliminary data.</text>
</comment>
<name>A0A7C2P3Z8_UNCW3</name>